<dbReference type="AlphaFoldDB" id="A0A6M1LSP9"/>
<name>A0A6M1LSP9_9PROT</name>
<feature type="transmembrane region" description="Helical" evidence="1">
    <location>
        <begin position="100"/>
        <end position="122"/>
    </location>
</feature>
<dbReference type="InterPro" id="IPR021279">
    <property type="entry name" value="DUF2721"/>
</dbReference>
<evidence type="ECO:0000313" key="3">
    <source>
        <dbReference type="Proteomes" id="UP000475385"/>
    </source>
</evidence>
<proteinExistence type="predicted"/>
<dbReference type="RefSeq" id="WP_164697417.1">
    <property type="nucleotide sequence ID" value="NZ_JAAIKB010000015.1"/>
</dbReference>
<dbReference type="EMBL" id="JAAIKB010000015">
    <property type="protein sequence ID" value="NGM23505.1"/>
    <property type="molecule type" value="Genomic_DNA"/>
</dbReference>
<keyword evidence="1" id="KW-0472">Membrane</keyword>
<dbReference type="Proteomes" id="UP000475385">
    <property type="component" value="Unassembled WGS sequence"/>
</dbReference>
<keyword evidence="1" id="KW-0812">Transmembrane</keyword>
<dbReference type="Pfam" id="PF11026">
    <property type="entry name" value="DUF2721"/>
    <property type="match status" value="1"/>
</dbReference>
<reference evidence="2 3" key="1">
    <citation type="submission" date="2020-03" db="EMBL/GenBank/DDBJ databases">
        <title>Roseomonas stagni sp. nov., isolated from pond water in Japan.</title>
        <authorList>
            <person name="Furuhata K."/>
            <person name="Miyamoto H."/>
            <person name="Goto K."/>
        </authorList>
    </citation>
    <scope>NUCLEOTIDE SEQUENCE [LARGE SCALE GENOMIC DNA]</scope>
    <source>
        <strain evidence="2 3">PeD5</strain>
    </source>
</reference>
<accession>A0A6M1LSP9</accession>
<gene>
    <name evidence="2" type="ORF">G3576_26060</name>
</gene>
<keyword evidence="1" id="KW-1133">Transmembrane helix</keyword>
<keyword evidence="3" id="KW-1185">Reference proteome</keyword>
<feature type="transmembrane region" description="Helical" evidence="1">
    <location>
        <begin position="12"/>
        <end position="33"/>
    </location>
</feature>
<evidence type="ECO:0000313" key="2">
    <source>
        <dbReference type="EMBL" id="NGM23505.1"/>
    </source>
</evidence>
<organism evidence="2 3">
    <name type="scientific">Falsiroseomonas algicola</name>
    <dbReference type="NCBI Taxonomy" id="2716930"/>
    <lineage>
        <taxon>Bacteria</taxon>
        <taxon>Pseudomonadati</taxon>
        <taxon>Pseudomonadota</taxon>
        <taxon>Alphaproteobacteria</taxon>
        <taxon>Acetobacterales</taxon>
        <taxon>Roseomonadaceae</taxon>
        <taxon>Falsiroseomonas</taxon>
    </lineage>
</organism>
<feature type="transmembrane region" description="Helical" evidence="1">
    <location>
        <begin position="67"/>
        <end position="94"/>
    </location>
</feature>
<protein>
    <submittedName>
        <fullName evidence="2">DUF2721 domain-containing protein</fullName>
    </submittedName>
</protein>
<sequence length="141" mass="14367">MEALSVAAAGQAIAGSLTPAFLLAGVMTALRVLSERRNRLVDRVHAAHAARESGPNIALLRRRASMALGAMLGCIMAALLVCALVAATFLALIYDWALGPVLAGLMLGTMAVLGAGLLCFLAEAALARTDLPPPNPTGPPA</sequence>
<evidence type="ECO:0000256" key="1">
    <source>
        <dbReference type="SAM" id="Phobius"/>
    </source>
</evidence>
<comment type="caution">
    <text evidence="2">The sequence shown here is derived from an EMBL/GenBank/DDBJ whole genome shotgun (WGS) entry which is preliminary data.</text>
</comment>